<dbReference type="Gene3D" id="2.40.170.10">
    <property type="entry name" value="Porin, LamB type"/>
    <property type="match status" value="1"/>
</dbReference>
<evidence type="ECO:0000256" key="1">
    <source>
        <dbReference type="SAM" id="SignalP"/>
    </source>
</evidence>
<gene>
    <name evidence="2" type="ORF">SNR37_000954</name>
</gene>
<dbReference type="SUPFAM" id="SSF56935">
    <property type="entry name" value="Porins"/>
    <property type="match status" value="1"/>
</dbReference>
<feature type="chain" id="PRO_5046119628" evidence="1">
    <location>
        <begin position="25"/>
        <end position="448"/>
    </location>
</feature>
<evidence type="ECO:0000313" key="3">
    <source>
        <dbReference type="Proteomes" id="UP001310248"/>
    </source>
</evidence>
<accession>A0ABU7G8A7</accession>
<reference evidence="3" key="1">
    <citation type="submission" date="2023-07" db="EMBL/GenBank/DDBJ databases">
        <title>Draft genome sequence of Agarivorans aestuarii strain ZMCS4, a CAZymes producing bacteria isolated from the marine brown algae Clodostephus spongiosus.</title>
        <authorList>
            <person name="Lorente B."/>
            <person name="Cabral C."/>
            <person name="Frias J."/>
            <person name="Faria J."/>
            <person name="Toubarro D."/>
        </authorList>
    </citation>
    <scope>NUCLEOTIDE SEQUENCE [LARGE SCALE GENOMIC DNA]</scope>
    <source>
        <strain evidence="3">ZMCS4</strain>
    </source>
</reference>
<comment type="caution">
    <text evidence="2">The sequence shown here is derived from an EMBL/GenBank/DDBJ whole genome shotgun (WGS) entry which is preliminary data.</text>
</comment>
<protein>
    <submittedName>
        <fullName evidence="2">Carbohydrate porin</fullName>
    </submittedName>
</protein>
<dbReference type="EMBL" id="JAYDYW010000014">
    <property type="protein sequence ID" value="MEE1675628.1"/>
    <property type="molecule type" value="Genomic_DNA"/>
</dbReference>
<proteinExistence type="predicted"/>
<dbReference type="InterPro" id="IPR036998">
    <property type="entry name" value="Porin_LamB_sf"/>
</dbReference>
<dbReference type="Proteomes" id="UP001310248">
    <property type="component" value="Unassembled WGS sequence"/>
</dbReference>
<dbReference type="InterPro" id="IPR003192">
    <property type="entry name" value="Porin_LamB"/>
</dbReference>
<dbReference type="RefSeq" id="WP_329776461.1">
    <property type="nucleotide sequence ID" value="NZ_JAYDYW010000014.1"/>
</dbReference>
<organism evidence="2 3">
    <name type="scientific">Agarivorans aestuarii</name>
    <dbReference type="NCBI Taxonomy" id="1563703"/>
    <lineage>
        <taxon>Bacteria</taxon>
        <taxon>Pseudomonadati</taxon>
        <taxon>Pseudomonadota</taxon>
        <taxon>Gammaproteobacteria</taxon>
        <taxon>Alteromonadales</taxon>
        <taxon>Alteromonadaceae</taxon>
        <taxon>Agarivorans</taxon>
    </lineage>
</organism>
<evidence type="ECO:0000313" key="2">
    <source>
        <dbReference type="EMBL" id="MEE1675628.1"/>
    </source>
</evidence>
<keyword evidence="1" id="KW-0732">Signal</keyword>
<name>A0ABU7G8A7_9ALTE</name>
<dbReference type="Pfam" id="PF02264">
    <property type="entry name" value="LamB"/>
    <property type="match status" value="1"/>
</dbReference>
<keyword evidence="3" id="KW-1185">Reference proteome</keyword>
<sequence>MKLKALSIAVAAATLATISTGASAEWTVGGYGKFKYDFGESYDRQSTWEHRRDMRAAGPFFSANVNQVEFSLKNESTYKNGVWANYVLRTEYGNNEGGNGQPFYGSSSGNEGHLETGQLEFKEAYVELGAMPSVLPKDGSIWAGRRFLNRQQGLVSKEFWKQSSGVGAGLNFTKSIGLAIVSADPGEGSCNDGGNNQNQKNCSAVNADGTRSTLNSVDFYAYQIEALGGTFDFDLKYSFRANTDELGNVGNSKAAEDGYGASIMYATTYYGLEGWSVTALTYGKGMNTNRGVNFGQWNGNWSEDDSSIFFTSNGVVNATDSIQIGTEVTYWGIDMKESKNWGTESVDRLFVGVTPSFKVNENFRVELIGTYARETLGEDGAWGRDGKSTDFFTATLAPVWTVNADYFGRPQVKPYVTYMTSSWDGYTWTKGNDKSNQTVFGVEAEIWF</sequence>
<feature type="signal peptide" evidence="1">
    <location>
        <begin position="1"/>
        <end position="24"/>
    </location>
</feature>